<keyword evidence="2" id="KW-1133">Transmembrane helix</keyword>
<dbReference type="GO" id="GO:0015930">
    <property type="term" value="F:glutamate synthase activity"/>
    <property type="evidence" value="ECO:0007669"/>
    <property type="project" value="InterPro"/>
</dbReference>
<dbReference type="Pfam" id="PF01645">
    <property type="entry name" value="Glu_synthase"/>
    <property type="match status" value="1"/>
</dbReference>
<dbReference type="InterPro" id="IPR013785">
    <property type="entry name" value="Aldolase_TIM"/>
</dbReference>
<comment type="caution">
    <text evidence="4">The sequence shown here is derived from an EMBL/GenBank/DDBJ whole genome shotgun (WGS) entry which is preliminary data.</text>
</comment>
<dbReference type="EMBL" id="JAAIJR010000086">
    <property type="protein sequence ID" value="NEX22176.1"/>
    <property type="molecule type" value="Genomic_DNA"/>
</dbReference>
<protein>
    <recommendedName>
        <fullName evidence="3">Glutamate synthase domain-containing protein</fullName>
    </recommendedName>
</protein>
<dbReference type="PANTHER" id="PTHR43819:SF1">
    <property type="entry name" value="ARCHAEAL-TYPE GLUTAMATE SYNTHASE [NADPH]"/>
    <property type="match status" value="1"/>
</dbReference>
<dbReference type="Gene3D" id="3.20.20.70">
    <property type="entry name" value="Aldolase class I"/>
    <property type="match status" value="1"/>
</dbReference>
<keyword evidence="2" id="KW-0472">Membrane</keyword>
<keyword evidence="5" id="KW-1185">Reference proteome</keyword>
<dbReference type="Proteomes" id="UP000471640">
    <property type="component" value="Unassembled WGS sequence"/>
</dbReference>
<proteinExistence type="inferred from homology"/>
<evidence type="ECO:0000259" key="3">
    <source>
        <dbReference type="Pfam" id="PF01645"/>
    </source>
</evidence>
<evidence type="ECO:0000256" key="2">
    <source>
        <dbReference type="SAM" id="Phobius"/>
    </source>
</evidence>
<dbReference type="AlphaFoldDB" id="A0A6P1DZJ8"/>
<accession>A0A6P1DZJ8</accession>
<reference evidence="5" key="1">
    <citation type="journal article" date="2020" name="Microbiol. Resour. Announc.">
        <title>Draft Genome Sequences of Thiorhodococcus mannitoliphagus and Thiorhodococcus minor, Purple Sulfur Photosynthetic Bacteria in the Gammaproteobacterial Family Chromatiaceae.</title>
        <authorList>
            <person name="Aviles F.A."/>
            <person name="Meyer T.E."/>
            <person name="Kyndt J.A."/>
        </authorList>
    </citation>
    <scope>NUCLEOTIDE SEQUENCE [LARGE SCALE GENOMIC DNA]</scope>
    <source>
        <strain evidence="5">DSM 18266</strain>
    </source>
</reference>
<feature type="domain" description="Glutamate synthase" evidence="3">
    <location>
        <begin position="19"/>
        <end position="101"/>
    </location>
</feature>
<name>A0A6P1DZJ8_9GAMM</name>
<evidence type="ECO:0000313" key="4">
    <source>
        <dbReference type="EMBL" id="NEX22176.1"/>
    </source>
</evidence>
<sequence>MLADESNFDEASDYPRPSGLFTPADVAWALCIGADFVCSARGFMFMLGYIKALKCDKNTRRPASPPRLQKGIYPPTKASRVAAYAENITREVGLIVHASGVRSPRELRRFHVQIVQPHQRTLALDALHPPPESIAGPPRGRCGA</sequence>
<dbReference type="GO" id="GO:0006537">
    <property type="term" value="P:glutamate biosynthetic process"/>
    <property type="evidence" value="ECO:0007669"/>
    <property type="project" value="InterPro"/>
</dbReference>
<dbReference type="PANTHER" id="PTHR43819">
    <property type="entry name" value="ARCHAEAL-TYPE GLUTAMATE SYNTHASE [NADPH]"/>
    <property type="match status" value="1"/>
</dbReference>
<feature type="transmembrane region" description="Helical" evidence="2">
    <location>
        <begin position="26"/>
        <end position="50"/>
    </location>
</feature>
<evidence type="ECO:0000256" key="1">
    <source>
        <dbReference type="ARBA" id="ARBA00009716"/>
    </source>
</evidence>
<evidence type="ECO:0000313" key="5">
    <source>
        <dbReference type="Proteomes" id="UP000471640"/>
    </source>
</evidence>
<comment type="similarity">
    <text evidence="1">Belongs to the glutamate synthase family.</text>
</comment>
<reference evidence="4 5" key="2">
    <citation type="submission" date="2020-02" db="EMBL/GenBank/DDBJ databases">
        <title>Genome sequences of Thiorhodococcus mannitoliphagus and Thiorhodococcus minor, purple sulfur photosynthetic bacteria in the gammaproteobacterial family, Chromatiaceae.</title>
        <authorList>
            <person name="Aviles F.A."/>
            <person name="Meyer T.E."/>
            <person name="Kyndt J.A."/>
        </authorList>
    </citation>
    <scope>NUCLEOTIDE SEQUENCE [LARGE SCALE GENOMIC DNA]</scope>
    <source>
        <strain evidence="4 5">DSM 18266</strain>
    </source>
</reference>
<dbReference type="SUPFAM" id="SSF51395">
    <property type="entry name" value="FMN-linked oxidoreductases"/>
    <property type="match status" value="1"/>
</dbReference>
<gene>
    <name evidence="4" type="ORF">G3480_18015</name>
</gene>
<keyword evidence="2" id="KW-0812">Transmembrane</keyword>
<organism evidence="4 5">
    <name type="scientific">Thiorhodococcus mannitoliphagus</name>
    <dbReference type="NCBI Taxonomy" id="329406"/>
    <lineage>
        <taxon>Bacteria</taxon>
        <taxon>Pseudomonadati</taxon>
        <taxon>Pseudomonadota</taxon>
        <taxon>Gammaproteobacteria</taxon>
        <taxon>Chromatiales</taxon>
        <taxon>Chromatiaceae</taxon>
        <taxon>Thiorhodococcus</taxon>
    </lineage>
</organism>
<dbReference type="InterPro" id="IPR002932">
    <property type="entry name" value="Glu_synthdom"/>
</dbReference>